<keyword evidence="2" id="KW-1133">Transmembrane helix</keyword>
<accession>C5H4Z5</accession>
<feature type="transmembrane region" description="Helical" evidence="2">
    <location>
        <begin position="6"/>
        <end position="24"/>
    </location>
</feature>
<dbReference type="AlphaFoldDB" id="C5H4Z5"/>
<dbReference type="RefSeq" id="YP_003540803.1">
    <property type="nucleotide sequence ID" value="NC_013985.1"/>
</dbReference>
<evidence type="ECO:0000313" key="3">
    <source>
        <dbReference type="EMBL" id="ACD77372.1"/>
    </source>
</evidence>
<keyword evidence="3" id="KW-0496">Mitochondrion</keyword>
<organism evidence="3">
    <name type="scientific">Sibon nebulatus</name>
    <name type="common">Cloudy snail-eating snake</name>
    <name type="synonym">Coluber sibon</name>
    <dbReference type="NCBI Taxonomy" id="211651"/>
    <lineage>
        <taxon>Eukaryota</taxon>
        <taxon>Metazoa</taxon>
        <taxon>Chordata</taxon>
        <taxon>Craniata</taxon>
        <taxon>Vertebrata</taxon>
        <taxon>Euteleostomi</taxon>
        <taxon>Lepidosauria</taxon>
        <taxon>Squamata</taxon>
        <taxon>Bifurcata</taxon>
        <taxon>Unidentata</taxon>
        <taxon>Episquamata</taxon>
        <taxon>Toxicofera</taxon>
        <taxon>Serpentes</taxon>
        <taxon>Colubroidea</taxon>
        <taxon>Dipsadidae</taxon>
        <taxon>Sibon</taxon>
    </lineage>
</organism>
<keyword evidence="2" id="KW-0472">Membrane</keyword>
<keyword evidence="2" id="KW-0812">Transmembrane</keyword>
<geneLocation type="mitochondrion" evidence="3"/>
<evidence type="ECO:0000256" key="1">
    <source>
        <dbReference type="SAM" id="MobiDB-lite"/>
    </source>
</evidence>
<dbReference type="EMBL" id="EU728583">
    <property type="protein sequence ID" value="ACD77372.1"/>
    <property type="molecule type" value="Genomic_DNA"/>
</dbReference>
<evidence type="ECO:0000256" key="2">
    <source>
        <dbReference type="SAM" id="Phobius"/>
    </source>
</evidence>
<feature type="region of interest" description="Disordered" evidence="1">
    <location>
        <begin position="36"/>
        <end position="56"/>
    </location>
</feature>
<dbReference type="GeneID" id="8890233"/>
<sequence length="56" mass="6712">MPQLDTVYVFYIYLWTWLILYLIMQKIKTVMFATNPKKQPQTAPNKPTHTPTLPWT</sequence>
<protein>
    <submittedName>
        <fullName evidence="3">ATP synthase F0 subunit 8</fullName>
    </submittedName>
</protein>
<gene>
    <name evidence="3" type="primary">ATP8</name>
</gene>
<dbReference type="CTD" id="4509"/>
<name>C5H4Z5_SIBNE</name>
<reference evidence="3" key="1">
    <citation type="journal article" date="2009" name="Mol. Phylogenet. Evol.">
        <title>Vicariance and dispersal form a ring distribution in nightsnakes around the Gulf of California.</title>
        <authorList>
            <person name="Mulcahy D.G."/>
            <person name="Macey J.R."/>
        </authorList>
    </citation>
    <scope>NUCLEOTIDE SEQUENCE</scope>
</reference>
<proteinExistence type="predicted"/>